<dbReference type="PANTHER" id="PTHR46026:SF1">
    <property type="entry name" value="RHO-TYPE GUANINE NUCLEOTIDE EXCHANGE FACTOR, ISOFORM F"/>
    <property type="match status" value="1"/>
</dbReference>
<evidence type="ECO:0000259" key="4">
    <source>
        <dbReference type="PROSITE" id="PS50002"/>
    </source>
</evidence>
<keyword evidence="1 2" id="KW-0728">SH3 domain</keyword>
<sequence length="344" mass="38134">MADQQSVDTMVQEEVLQPGSIGRSKTILTTVDKPYPADKVDSSKTTVAMVRASWDFDARDETELTFKKGDEIVITIQAEGGWWMGSLNGKEGKLPINRVLVIQTLEKRKADLKIDQKKVTSRIKALQRLVSRDNLIEKEQEPPKAPQRTSSPLAEVSPIGKRRRRRISVKLSHNKVEKGKESPTRDTDQESTKTQEELLEERREKRRLERERRQRAIELEQEAEKKQQQETASGSSSCDSSESSAEQSEYSSSCESSTESSTESTESTSEEESQVDESDREVSTGSDIDATESSSRVLPDGGSSLDNIEKSSEESSSESAAECNESESSSASASSSYESSSSEE</sequence>
<dbReference type="InterPro" id="IPR001452">
    <property type="entry name" value="SH3_domain"/>
</dbReference>
<evidence type="ECO:0000256" key="1">
    <source>
        <dbReference type="ARBA" id="ARBA00022443"/>
    </source>
</evidence>
<evidence type="ECO:0000256" key="3">
    <source>
        <dbReference type="SAM" id="MobiDB-lite"/>
    </source>
</evidence>
<protein>
    <recommendedName>
        <fullName evidence="4">SH3 domain-containing protein</fullName>
    </recommendedName>
</protein>
<dbReference type="PROSITE" id="PS50002">
    <property type="entry name" value="SH3"/>
    <property type="match status" value="1"/>
</dbReference>
<dbReference type="InterPro" id="IPR036028">
    <property type="entry name" value="SH3-like_dom_sf"/>
</dbReference>
<feature type="compositionally biased region" description="Low complexity" evidence="3">
    <location>
        <begin position="229"/>
        <end position="267"/>
    </location>
</feature>
<dbReference type="PRINTS" id="PR00452">
    <property type="entry name" value="SH3DOMAIN"/>
</dbReference>
<feature type="region of interest" description="Disordered" evidence="3">
    <location>
        <begin position="134"/>
        <end position="344"/>
    </location>
</feature>
<proteinExistence type="predicted"/>
<dbReference type="AlphaFoldDB" id="A0A7S4HUS4"/>
<dbReference type="SUPFAM" id="SSF50044">
    <property type="entry name" value="SH3-domain"/>
    <property type="match status" value="1"/>
</dbReference>
<feature type="compositionally biased region" description="Basic and acidic residues" evidence="3">
    <location>
        <begin position="174"/>
        <end position="228"/>
    </location>
</feature>
<gene>
    <name evidence="5" type="ORF">VSP0166_LOCUS4705</name>
</gene>
<dbReference type="GO" id="GO:0005737">
    <property type="term" value="C:cytoplasm"/>
    <property type="evidence" value="ECO:0007669"/>
    <property type="project" value="TreeGrafter"/>
</dbReference>
<feature type="compositionally biased region" description="Low complexity" evidence="3">
    <location>
        <begin position="317"/>
        <end position="344"/>
    </location>
</feature>
<accession>A0A7S4HUS4</accession>
<dbReference type="EMBL" id="HBKP01006533">
    <property type="protein sequence ID" value="CAE2209701.1"/>
    <property type="molecule type" value="Transcribed_RNA"/>
</dbReference>
<dbReference type="Gene3D" id="2.30.30.40">
    <property type="entry name" value="SH3 Domains"/>
    <property type="match status" value="1"/>
</dbReference>
<dbReference type="PANTHER" id="PTHR46026">
    <property type="entry name" value="RHO-TYPE GUANINE NUCLEOTIDE EXCHANGE FACTOR, ISOFORM F"/>
    <property type="match status" value="1"/>
</dbReference>
<dbReference type="Pfam" id="PF00018">
    <property type="entry name" value="SH3_1"/>
    <property type="match status" value="1"/>
</dbReference>
<reference evidence="5" key="1">
    <citation type="submission" date="2021-01" db="EMBL/GenBank/DDBJ databases">
        <authorList>
            <person name="Corre E."/>
            <person name="Pelletier E."/>
            <person name="Niang G."/>
            <person name="Scheremetjew M."/>
            <person name="Finn R."/>
            <person name="Kale V."/>
            <person name="Holt S."/>
            <person name="Cochrane G."/>
            <person name="Meng A."/>
            <person name="Brown T."/>
            <person name="Cohen L."/>
        </authorList>
    </citation>
    <scope>NUCLEOTIDE SEQUENCE</scope>
    <source>
        <strain evidence="5">DIVA3 518/3/11/1/6</strain>
    </source>
</reference>
<dbReference type="SMART" id="SM00326">
    <property type="entry name" value="SH3"/>
    <property type="match status" value="1"/>
</dbReference>
<name>A0A7S4HUS4_9EUKA</name>
<feature type="compositionally biased region" description="Acidic residues" evidence="3">
    <location>
        <begin position="268"/>
        <end position="279"/>
    </location>
</feature>
<evidence type="ECO:0000313" key="5">
    <source>
        <dbReference type="EMBL" id="CAE2209701.1"/>
    </source>
</evidence>
<dbReference type="GO" id="GO:0005085">
    <property type="term" value="F:guanyl-nucleotide exchange factor activity"/>
    <property type="evidence" value="ECO:0007669"/>
    <property type="project" value="TreeGrafter"/>
</dbReference>
<organism evidence="5">
    <name type="scientific">Vannella robusta</name>
    <dbReference type="NCBI Taxonomy" id="1487602"/>
    <lineage>
        <taxon>Eukaryota</taxon>
        <taxon>Amoebozoa</taxon>
        <taxon>Discosea</taxon>
        <taxon>Flabellinia</taxon>
        <taxon>Vannellidae</taxon>
        <taxon>Vannella</taxon>
    </lineage>
</organism>
<feature type="domain" description="SH3" evidence="4">
    <location>
        <begin position="45"/>
        <end position="104"/>
    </location>
</feature>
<evidence type="ECO:0000256" key="2">
    <source>
        <dbReference type="PROSITE-ProRule" id="PRU00192"/>
    </source>
</evidence>